<keyword evidence="3" id="KW-1185">Reference proteome</keyword>
<feature type="transmembrane region" description="Helical" evidence="1">
    <location>
        <begin position="83"/>
        <end position="105"/>
    </location>
</feature>
<evidence type="ECO:0000313" key="2">
    <source>
        <dbReference type="EMBL" id="MFC4363115.1"/>
    </source>
</evidence>
<dbReference type="Proteomes" id="UP001595840">
    <property type="component" value="Unassembled WGS sequence"/>
</dbReference>
<feature type="transmembrane region" description="Helical" evidence="1">
    <location>
        <begin position="117"/>
        <end position="137"/>
    </location>
</feature>
<gene>
    <name evidence="2" type="ORF">ACFOX3_12430</name>
</gene>
<evidence type="ECO:0000313" key="3">
    <source>
        <dbReference type="Proteomes" id="UP001595840"/>
    </source>
</evidence>
<protein>
    <submittedName>
        <fullName evidence="2">Uncharacterized protein</fullName>
    </submittedName>
</protein>
<accession>A0ABV8V778</accession>
<keyword evidence="1" id="KW-0812">Transmembrane</keyword>
<dbReference type="RefSeq" id="WP_290265091.1">
    <property type="nucleotide sequence ID" value="NZ_JAUFQG010000006.1"/>
</dbReference>
<name>A0ABV8V778_9GAMM</name>
<comment type="caution">
    <text evidence="2">The sequence shown here is derived from an EMBL/GenBank/DDBJ whole genome shotgun (WGS) entry which is preliminary data.</text>
</comment>
<evidence type="ECO:0000256" key="1">
    <source>
        <dbReference type="SAM" id="Phobius"/>
    </source>
</evidence>
<feature type="transmembrane region" description="Helical" evidence="1">
    <location>
        <begin position="21"/>
        <end position="38"/>
    </location>
</feature>
<feature type="transmembrane region" description="Helical" evidence="1">
    <location>
        <begin position="50"/>
        <end position="71"/>
    </location>
</feature>
<proteinExistence type="predicted"/>
<reference evidence="3" key="1">
    <citation type="journal article" date="2019" name="Int. J. Syst. Evol. Microbiol.">
        <title>The Global Catalogue of Microorganisms (GCM) 10K type strain sequencing project: providing services to taxonomists for standard genome sequencing and annotation.</title>
        <authorList>
            <consortium name="The Broad Institute Genomics Platform"/>
            <consortium name="The Broad Institute Genome Sequencing Center for Infectious Disease"/>
            <person name="Wu L."/>
            <person name="Ma J."/>
        </authorList>
    </citation>
    <scope>NUCLEOTIDE SEQUENCE [LARGE SCALE GENOMIC DNA]</scope>
    <source>
        <strain evidence="3">CECT 8570</strain>
    </source>
</reference>
<sequence>MSNHQTKPNDWATTNIKNTRHLALWAGAWLITLALASFGPKMLWQFNTLITLVALMLTLVAGAGMIVVTIRHVKCLDEMQQKIFLDASALTLGVALVCGTSYELMEDVKLIAFQPEISHLMMLIGLTFIVGIALGNARYR</sequence>
<dbReference type="EMBL" id="JBHSCX010000015">
    <property type="protein sequence ID" value="MFC4363115.1"/>
    <property type="molecule type" value="Genomic_DNA"/>
</dbReference>
<keyword evidence="1" id="KW-1133">Transmembrane helix</keyword>
<keyword evidence="1" id="KW-0472">Membrane</keyword>
<organism evidence="2 3">
    <name type="scientific">Simiduia curdlanivorans</name>
    <dbReference type="NCBI Taxonomy" id="1492769"/>
    <lineage>
        <taxon>Bacteria</taxon>
        <taxon>Pseudomonadati</taxon>
        <taxon>Pseudomonadota</taxon>
        <taxon>Gammaproteobacteria</taxon>
        <taxon>Cellvibrionales</taxon>
        <taxon>Cellvibrionaceae</taxon>
        <taxon>Simiduia</taxon>
    </lineage>
</organism>